<evidence type="ECO:0000256" key="7">
    <source>
        <dbReference type="SAM" id="Phobius"/>
    </source>
</evidence>
<dbReference type="CDD" id="cd00082">
    <property type="entry name" value="HisKA"/>
    <property type="match status" value="1"/>
</dbReference>
<feature type="transmembrane region" description="Helical" evidence="7">
    <location>
        <begin position="17"/>
        <end position="38"/>
    </location>
</feature>
<dbReference type="InterPro" id="IPR036890">
    <property type="entry name" value="HATPase_C_sf"/>
</dbReference>
<evidence type="ECO:0000256" key="1">
    <source>
        <dbReference type="ARBA" id="ARBA00000085"/>
    </source>
</evidence>
<feature type="compositionally biased region" description="Basic and acidic residues" evidence="6">
    <location>
        <begin position="132"/>
        <end position="145"/>
    </location>
</feature>
<dbReference type="RefSeq" id="WP_125747220.1">
    <property type="nucleotide sequence ID" value="NZ_CP034367.1"/>
</dbReference>
<gene>
    <name evidence="9" type="ORF">DDR56_16020</name>
</gene>
<feature type="domain" description="Signal transduction histidine kinase dimerisation/phosphoacceptor" evidence="8">
    <location>
        <begin position="255"/>
        <end position="321"/>
    </location>
</feature>
<keyword evidence="10" id="KW-1185">Reference proteome</keyword>
<dbReference type="SMART" id="SM00388">
    <property type="entry name" value="HisKA"/>
    <property type="match status" value="1"/>
</dbReference>
<dbReference type="InterPro" id="IPR036097">
    <property type="entry name" value="HisK_dim/P_sf"/>
</dbReference>
<feature type="region of interest" description="Disordered" evidence="6">
    <location>
        <begin position="128"/>
        <end position="149"/>
    </location>
</feature>
<keyword evidence="4" id="KW-0808">Transferase</keyword>
<accession>A0ABX2BDK6</accession>
<dbReference type="SUPFAM" id="SSF47384">
    <property type="entry name" value="Homodimeric domain of signal transducing histidine kinase"/>
    <property type="match status" value="1"/>
</dbReference>
<evidence type="ECO:0000256" key="2">
    <source>
        <dbReference type="ARBA" id="ARBA00012438"/>
    </source>
</evidence>
<evidence type="ECO:0000256" key="3">
    <source>
        <dbReference type="ARBA" id="ARBA00022553"/>
    </source>
</evidence>
<evidence type="ECO:0000256" key="4">
    <source>
        <dbReference type="ARBA" id="ARBA00022679"/>
    </source>
</evidence>
<keyword evidence="5" id="KW-0418">Kinase</keyword>
<comment type="catalytic activity">
    <reaction evidence="1">
        <text>ATP + protein L-histidine = ADP + protein N-phospho-L-histidine.</text>
        <dbReference type="EC" id="2.7.13.3"/>
    </reaction>
</comment>
<dbReference type="SUPFAM" id="SSF55874">
    <property type="entry name" value="ATPase domain of HSP90 chaperone/DNA topoisomerase II/histidine kinase"/>
    <property type="match status" value="1"/>
</dbReference>
<evidence type="ECO:0000313" key="9">
    <source>
        <dbReference type="EMBL" id="NPT32062.1"/>
    </source>
</evidence>
<evidence type="ECO:0000313" key="10">
    <source>
        <dbReference type="Proteomes" id="UP001318401"/>
    </source>
</evidence>
<dbReference type="EMBL" id="QDKN01000008">
    <property type="protein sequence ID" value="NPT32062.1"/>
    <property type="molecule type" value="Genomic_DNA"/>
</dbReference>
<dbReference type="Proteomes" id="UP001318401">
    <property type="component" value="Unassembled WGS sequence"/>
</dbReference>
<keyword evidence="7" id="KW-1133">Transmembrane helix</keyword>
<dbReference type="PANTHER" id="PTHR45436:SF5">
    <property type="entry name" value="SENSOR HISTIDINE KINASE TRCS"/>
    <property type="match status" value="1"/>
</dbReference>
<comment type="caution">
    <text evidence="9">The sequence shown here is derived from an EMBL/GenBank/DDBJ whole genome shotgun (WGS) entry which is preliminary data.</text>
</comment>
<reference evidence="9 10" key="1">
    <citation type="submission" date="2018-04" db="EMBL/GenBank/DDBJ databases">
        <authorList>
            <person name="Li G."/>
            <person name="Du W."/>
            <person name="Bai Y."/>
        </authorList>
    </citation>
    <scope>NUCLEOTIDE SEQUENCE [LARGE SCALE GENOMIC DNA]</scope>
    <source>
        <strain evidence="9 10">YYYZ-3</strain>
    </source>
</reference>
<protein>
    <recommendedName>
        <fullName evidence="2">histidine kinase</fullName>
        <ecNumber evidence="2">2.7.13.3</ecNumber>
    </recommendedName>
</protein>
<dbReference type="Pfam" id="PF00512">
    <property type="entry name" value="HisKA"/>
    <property type="match status" value="1"/>
</dbReference>
<dbReference type="PANTHER" id="PTHR45436">
    <property type="entry name" value="SENSOR HISTIDINE KINASE YKOH"/>
    <property type="match status" value="1"/>
</dbReference>
<dbReference type="Gene3D" id="3.30.565.10">
    <property type="entry name" value="Histidine kinase-like ATPase, C-terminal domain"/>
    <property type="match status" value="1"/>
</dbReference>
<keyword evidence="3" id="KW-0597">Phosphoprotein</keyword>
<feature type="transmembrane region" description="Helical" evidence="7">
    <location>
        <begin position="178"/>
        <end position="201"/>
    </location>
</feature>
<organism evidence="9 10">
    <name type="scientific">Vreelandella venusta</name>
    <dbReference type="NCBI Taxonomy" id="44935"/>
    <lineage>
        <taxon>Bacteria</taxon>
        <taxon>Pseudomonadati</taxon>
        <taxon>Pseudomonadota</taxon>
        <taxon>Gammaproteobacteria</taxon>
        <taxon>Oceanospirillales</taxon>
        <taxon>Halomonadaceae</taxon>
        <taxon>Vreelandella</taxon>
    </lineage>
</organism>
<evidence type="ECO:0000256" key="5">
    <source>
        <dbReference type="ARBA" id="ARBA00022777"/>
    </source>
</evidence>
<sequence>MSSNPVRSLAAQSRQHLLYLAIAIFIGQIALVTIFSFYQVGQAAKYYMHLDAIKLQQAANNNPDFVLPQRGDVSAYREWDDIPLEIRQLFSSSKTQPLEPLEIERVNEQGIREYGYLLYSQVQSQGRSQEPSQERSQEQSQERSQEQSQEQQAGGLYLLEFEEADKIDALAEAIFKQALIEASLVTGVFSLVLFLVISWLFKSAVKPLALLVEWSSRVKQHPGSEIDVQFSISELNQIANQLLSTLQQVREYNEREQQFLRHASHELRTPLAIIQASLDTLGVRTAPEDPNFPSLLRASRACANMILLSEALLWLARPSSRPIGKSIVWPGALCSELLVDMQYLVENKNIQVSLNDQASSINIEHDLFRIVLANLIRNAFQHTSSGTITLVITDNSLVISNSVDAAGKSETVSFGLGLQLVERIANRLDWQFKFVLDYPRACVTLRW</sequence>
<evidence type="ECO:0000256" key="6">
    <source>
        <dbReference type="SAM" id="MobiDB-lite"/>
    </source>
</evidence>
<keyword evidence="7" id="KW-0812">Transmembrane</keyword>
<proteinExistence type="predicted"/>
<evidence type="ECO:0000259" key="8">
    <source>
        <dbReference type="SMART" id="SM00388"/>
    </source>
</evidence>
<dbReference type="Gene3D" id="1.10.287.130">
    <property type="match status" value="1"/>
</dbReference>
<name>A0ABX2BDK6_9GAMM</name>
<dbReference type="InterPro" id="IPR050428">
    <property type="entry name" value="TCS_sensor_his_kinase"/>
</dbReference>
<dbReference type="EC" id="2.7.13.3" evidence="2"/>
<dbReference type="InterPro" id="IPR003661">
    <property type="entry name" value="HisK_dim/P_dom"/>
</dbReference>
<keyword evidence="7" id="KW-0472">Membrane</keyword>